<feature type="domain" description="PID" evidence="1">
    <location>
        <begin position="4"/>
        <end position="82"/>
    </location>
</feature>
<evidence type="ECO:0000259" key="1">
    <source>
        <dbReference type="PROSITE" id="PS01179"/>
    </source>
</evidence>
<dbReference type="InterPro" id="IPR006020">
    <property type="entry name" value="PTB/PI_dom"/>
</dbReference>
<evidence type="ECO:0000313" key="2">
    <source>
        <dbReference type="EMBL" id="KAG8543615.1"/>
    </source>
</evidence>
<dbReference type="SUPFAM" id="SSF50729">
    <property type="entry name" value="PH domain-like"/>
    <property type="match status" value="1"/>
</dbReference>
<gene>
    <name evidence="2" type="ORF">GDO81_024178</name>
</gene>
<dbReference type="InterPro" id="IPR051133">
    <property type="entry name" value="Adapter_Engulfment-Domain"/>
</dbReference>
<name>A0AAV6Z8L0_ENGPU</name>
<proteinExistence type="predicted"/>
<dbReference type="PROSITE" id="PS01179">
    <property type="entry name" value="PID"/>
    <property type="match status" value="1"/>
</dbReference>
<comment type="caution">
    <text evidence="2">The sequence shown here is derived from an EMBL/GenBank/DDBJ whole genome shotgun (WGS) entry which is preliminary data.</text>
</comment>
<keyword evidence="3" id="KW-1185">Reference proteome</keyword>
<dbReference type="Gene3D" id="2.30.29.30">
    <property type="entry name" value="Pleckstrin-homology domain (PH domain)/Phosphotyrosine-binding domain (PTB)"/>
    <property type="match status" value="1"/>
</dbReference>
<organism evidence="2 3">
    <name type="scientific">Engystomops pustulosus</name>
    <name type="common">Tungara frog</name>
    <name type="synonym">Physalaemus pustulosus</name>
    <dbReference type="NCBI Taxonomy" id="76066"/>
    <lineage>
        <taxon>Eukaryota</taxon>
        <taxon>Metazoa</taxon>
        <taxon>Chordata</taxon>
        <taxon>Craniata</taxon>
        <taxon>Vertebrata</taxon>
        <taxon>Euteleostomi</taxon>
        <taxon>Amphibia</taxon>
        <taxon>Batrachia</taxon>
        <taxon>Anura</taxon>
        <taxon>Neobatrachia</taxon>
        <taxon>Hyloidea</taxon>
        <taxon>Leptodactylidae</taxon>
        <taxon>Leiuperinae</taxon>
        <taxon>Engystomops</taxon>
    </lineage>
</organism>
<reference evidence="2" key="1">
    <citation type="thesis" date="2020" institute="ProQuest LLC" country="789 East Eisenhower Parkway, Ann Arbor, MI, USA">
        <title>Comparative Genomics and Chromosome Evolution.</title>
        <authorList>
            <person name="Mudd A.B."/>
        </authorList>
    </citation>
    <scope>NUCLEOTIDE SEQUENCE</scope>
    <source>
        <strain evidence="2">237g6f4</strain>
        <tissue evidence="2">Blood</tissue>
    </source>
</reference>
<dbReference type="Proteomes" id="UP000824782">
    <property type="component" value="Unassembled WGS sequence"/>
</dbReference>
<dbReference type="EMBL" id="WNYA01003131">
    <property type="protein sequence ID" value="KAG8543615.1"/>
    <property type="molecule type" value="Genomic_DNA"/>
</dbReference>
<dbReference type="PANTHER" id="PTHR11232:SF81">
    <property type="entry name" value="PID DOMAIN-CONTAINING PROTEIN"/>
    <property type="match status" value="1"/>
</dbReference>
<dbReference type="PANTHER" id="PTHR11232">
    <property type="entry name" value="PHOSPHOTYROSINE INTERACTION DOMAIN-CONTAINING FAMILY MEMBER"/>
    <property type="match status" value="1"/>
</dbReference>
<accession>A0AAV6Z8L0</accession>
<dbReference type="Pfam" id="PF00640">
    <property type="entry name" value="PID"/>
    <property type="match status" value="1"/>
</dbReference>
<sequence length="88" mass="9678">MCTVTAHGITLQDAASTQQMEYVSIYRISYCTTDKVQNKVFAYVAQNESSGALECHGFLSPKKKLAQAVTLTVAQAFTVALDLWQSKQ</sequence>
<protein>
    <recommendedName>
        <fullName evidence="1">PID domain-containing protein</fullName>
    </recommendedName>
</protein>
<dbReference type="InterPro" id="IPR011993">
    <property type="entry name" value="PH-like_dom_sf"/>
</dbReference>
<evidence type="ECO:0000313" key="3">
    <source>
        <dbReference type="Proteomes" id="UP000824782"/>
    </source>
</evidence>
<dbReference type="AlphaFoldDB" id="A0AAV6Z8L0"/>